<accession>A0A6A0H4C9</accession>
<dbReference type="InterPro" id="IPR000859">
    <property type="entry name" value="CUB_dom"/>
</dbReference>
<gene>
    <name evidence="7" type="ORF">HAZT_HAZT005763</name>
</gene>
<evidence type="ECO:0000256" key="5">
    <source>
        <dbReference type="SAM" id="Phobius"/>
    </source>
</evidence>
<dbReference type="GO" id="GO:0005886">
    <property type="term" value="C:plasma membrane"/>
    <property type="evidence" value="ECO:0007669"/>
    <property type="project" value="TreeGrafter"/>
</dbReference>
<dbReference type="AlphaFoldDB" id="A0A6A0H4C9"/>
<dbReference type="SMART" id="SM00042">
    <property type="entry name" value="CUB"/>
    <property type="match status" value="1"/>
</dbReference>
<keyword evidence="5" id="KW-0812">Transmembrane</keyword>
<dbReference type="PROSITE" id="PS50068">
    <property type="entry name" value="LDLRA_2"/>
    <property type="match status" value="1"/>
</dbReference>
<evidence type="ECO:0000256" key="3">
    <source>
        <dbReference type="PROSITE-ProRule" id="PRU00124"/>
    </source>
</evidence>
<evidence type="ECO:0000313" key="7">
    <source>
        <dbReference type="EMBL" id="KAA0199391.1"/>
    </source>
</evidence>
<dbReference type="PANTHER" id="PTHR47537:SF3">
    <property type="entry name" value="CUB DOMAIN-CONTAINING PROTEIN"/>
    <property type="match status" value="1"/>
</dbReference>
<dbReference type="Pfam" id="PF25090">
    <property type="entry name" value="DUF7805"/>
    <property type="match status" value="1"/>
</dbReference>
<reference evidence="7" key="1">
    <citation type="submission" date="2014-08" db="EMBL/GenBank/DDBJ databases">
        <authorList>
            <person name="Murali S."/>
            <person name="Richards S."/>
            <person name="Bandaranaike D."/>
            <person name="Bellair M."/>
            <person name="Blankenburg K."/>
            <person name="Chao H."/>
            <person name="Dinh H."/>
            <person name="Doddapaneni H."/>
            <person name="Dugan-Rocha S."/>
            <person name="Elkadiri S."/>
            <person name="Gnanaolivu R."/>
            <person name="Hughes D."/>
            <person name="Lee S."/>
            <person name="Li M."/>
            <person name="Ming W."/>
            <person name="Munidasa M."/>
            <person name="Muniz J."/>
            <person name="Nguyen L."/>
            <person name="Osuji N."/>
            <person name="Pu L.-L."/>
            <person name="Puazo M."/>
            <person name="Skinner E."/>
            <person name="Qu C."/>
            <person name="Quiroz J."/>
            <person name="Raj R."/>
            <person name="Weissenberger G."/>
            <person name="Xin Y."/>
            <person name="Zou X."/>
            <person name="Han Y."/>
            <person name="Worley K."/>
            <person name="Muzny D."/>
            <person name="Gibbs R."/>
        </authorList>
    </citation>
    <scope>NUCLEOTIDE SEQUENCE</scope>
    <source>
        <strain evidence="7">HAZT.00-mixed</strain>
        <tissue evidence="7">Whole organism</tissue>
    </source>
</reference>
<dbReference type="SUPFAM" id="SSF49854">
    <property type="entry name" value="Spermadhesin, CUB domain"/>
    <property type="match status" value="2"/>
</dbReference>
<dbReference type="Gene3D" id="4.10.400.10">
    <property type="entry name" value="Low-density Lipoprotein Receptor"/>
    <property type="match status" value="1"/>
</dbReference>
<dbReference type="InterPro" id="IPR036055">
    <property type="entry name" value="LDL_receptor-like_sf"/>
</dbReference>
<reference evidence="7" key="2">
    <citation type="journal article" date="2018" name="Environ. Sci. Technol.">
        <title>The Toxicogenome of Hyalella azteca: A Model for Sediment Ecotoxicology and Evolutionary Toxicology.</title>
        <authorList>
            <person name="Poynton H.C."/>
            <person name="Hasenbein S."/>
            <person name="Benoit J.B."/>
            <person name="Sepulveda M.S."/>
            <person name="Poelchau M.F."/>
            <person name="Hughes D.S.T."/>
            <person name="Murali S.C."/>
            <person name="Chen S."/>
            <person name="Glastad K.M."/>
            <person name="Goodisman M.A.D."/>
            <person name="Werren J.H."/>
            <person name="Vineis J.H."/>
            <person name="Bowen J.L."/>
            <person name="Friedrich M."/>
            <person name="Jones J."/>
            <person name="Robertson H.M."/>
            <person name="Feyereisen R."/>
            <person name="Mechler-Hickson A."/>
            <person name="Mathers N."/>
            <person name="Lee C.E."/>
            <person name="Colbourne J.K."/>
            <person name="Biales A."/>
            <person name="Johnston J.S."/>
            <person name="Wellborn G.A."/>
            <person name="Rosendale A.J."/>
            <person name="Cridge A.G."/>
            <person name="Munoz-Torres M.C."/>
            <person name="Bain P.A."/>
            <person name="Manny A.R."/>
            <person name="Major K.M."/>
            <person name="Lambert F.N."/>
            <person name="Vulpe C.D."/>
            <person name="Tuck P."/>
            <person name="Blalock B.J."/>
            <person name="Lin Y.Y."/>
            <person name="Smith M.E."/>
            <person name="Ochoa-Acuna H."/>
            <person name="Chen M.M."/>
            <person name="Childers C.P."/>
            <person name="Qu J."/>
            <person name="Dugan S."/>
            <person name="Lee S.L."/>
            <person name="Chao H."/>
            <person name="Dinh H."/>
            <person name="Han Y."/>
            <person name="Doddapaneni H."/>
            <person name="Worley K.C."/>
            <person name="Muzny D.M."/>
            <person name="Gibbs R.A."/>
            <person name="Richards S."/>
        </authorList>
    </citation>
    <scope>NUCLEOTIDE SEQUENCE</scope>
    <source>
        <strain evidence="7">HAZT.00-mixed</strain>
        <tissue evidence="7">Whole organism</tissue>
    </source>
</reference>
<dbReference type="InterPro" id="IPR002172">
    <property type="entry name" value="LDrepeatLR_classA_rpt"/>
</dbReference>
<dbReference type="SUPFAM" id="SSF57424">
    <property type="entry name" value="LDL receptor-like module"/>
    <property type="match status" value="1"/>
</dbReference>
<dbReference type="Gene3D" id="2.60.120.290">
    <property type="entry name" value="Spermadhesin, CUB domain"/>
    <property type="match status" value="2"/>
</dbReference>
<keyword evidence="5" id="KW-0472">Membrane</keyword>
<dbReference type="SMART" id="SM00192">
    <property type="entry name" value="LDLa"/>
    <property type="match status" value="1"/>
</dbReference>
<dbReference type="InterPro" id="IPR053207">
    <property type="entry name" value="Non-NMDA_GluR_Accessory"/>
</dbReference>
<feature type="domain" description="CUB" evidence="6">
    <location>
        <begin position="165"/>
        <end position="313"/>
    </location>
</feature>
<evidence type="ECO:0000256" key="2">
    <source>
        <dbReference type="PROSITE-ProRule" id="PRU00059"/>
    </source>
</evidence>
<feature type="domain" description="CUB" evidence="6">
    <location>
        <begin position="8"/>
        <end position="133"/>
    </location>
</feature>
<dbReference type="CDD" id="cd00041">
    <property type="entry name" value="CUB"/>
    <property type="match status" value="1"/>
</dbReference>
<organism evidence="7">
    <name type="scientific">Hyalella azteca</name>
    <name type="common">Amphipod</name>
    <dbReference type="NCBI Taxonomy" id="294128"/>
    <lineage>
        <taxon>Eukaryota</taxon>
        <taxon>Metazoa</taxon>
        <taxon>Ecdysozoa</taxon>
        <taxon>Arthropoda</taxon>
        <taxon>Crustacea</taxon>
        <taxon>Multicrustacea</taxon>
        <taxon>Malacostraca</taxon>
        <taxon>Eumalacostraca</taxon>
        <taxon>Peracarida</taxon>
        <taxon>Amphipoda</taxon>
        <taxon>Senticaudata</taxon>
        <taxon>Talitrida</taxon>
        <taxon>Talitroidea</taxon>
        <taxon>Hyalellidae</taxon>
        <taxon>Hyalella</taxon>
    </lineage>
</organism>
<protein>
    <recommendedName>
        <fullName evidence="6">CUB domain-containing protein</fullName>
    </recommendedName>
</protein>
<evidence type="ECO:0000256" key="4">
    <source>
        <dbReference type="SAM" id="MobiDB-lite"/>
    </source>
</evidence>
<evidence type="ECO:0000259" key="6">
    <source>
        <dbReference type="PROSITE" id="PS01180"/>
    </source>
</evidence>
<keyword evidence="5" id="KW-1133">Transmembrane helix</keyword>
<dbReference type="InterPro" id="IPR056707">
    <property type="entry name" value="DUF7805"/>
</dbReference>
<comment type="caution">
    <text evidence="7">The sequence shown here is derived from an EMBL/GenBank/DDBJ whole genome shotgun (WGS) entry which is preliminary data.</text>
</comment>
<feature type="transmembrane region" description="Helical" evidence="5">
    <location>
        <begin position="847"/>
        <end position="869"/>
    </location>
</feature>
<dbReference type="Proteomes" id="UP000711488">
    <property type="component" value="Unassembled WGS sequence"/>
</dbReference>
<dbReference type="PROSITE" id="PS01180">
    <property type="entry name" value="CUB"/>
    <property type="match status" value="3"/>
</dbReference>
<keyword evidence="1 2" id="KW-1015">Disulfide bond</keyword>
<feature type="region of interest" description="Disordered" evidence="4">
    <location>
        <begin position="886"/>
        <end position="925"/>
    </location>
</feature>
<feature type="non-terminal residue" evidence="7">
    <location>
        <position position="946"/>
    </location>
</feature>
<proteinExistence type="predicted"/>
<dbReference type="CDD" id="cd00112">
    <property type="entry name" value="LDLa"/>
    <property type="match status" value="1"/>
</dbReference>
<dbReference type="PANTHER" id="PTHR47537">
    <property type="entry name" value="CUBILIN"/>
    <property type="match status" value="1"/>
</dbReference>
<sequence>MQPRAYSCDHIYYGEVGRTYEVQVQWPRRNLRDSTCNVTLVAAGGPHGDIVQVALRKFSIGKFNSHTDHGCPHGHMQIVENMRQYRPGYWCGDGVGLDIYYSETPSVTLLLTRLRMDNDLTAIDSFSGFYFKMAYKFIRQSDAIVRYGTPDKQKFTGVRSSSSMCHFMFPACDVKPCYVQSPNFPGLYPRNTTCYYHITQTQIPFGKKALISLRQRRAHLINVKSSKQPLDTEERHLKLYDDCYYVGDYVRIYDGNSTKSPVLLTFCRGAELPEIISSGASLLIEFTTSPYDSPSHESPWKYVSGFELVVKTKYVSKFSSGNTCYQILTPQKNSTGWISAPDHSVTPNTTCVWDFRGPPGYVIWIIFARYARETQVRRHHTTLCESRLTIQDGSLGANKTNLASHCRDTVPRTCDRIARLAHSNTTVPPCGPYESYVTHGEQASITQEFGEGSLVTKVKFLATYEFVDARQAGEERFSPCSRVIYSNGTAKSHKLRFIAFYFNAHKILDCIALLHAAPKNVFLYGRGGRKNVHCSWLIEGKSDEVVKLTINSLKTGSSTCRTLVRPLTESLDCDGGEASVMKLHLSEMPWKDVEVPRACLCSQEVLPHTIESRGSALMFNMTLLGMGPGDDYKTFNFDVDYEFVKKPECSGGNRRLTKPAGGVFLGSEDTSEECDAKPWLLEAPVGHSFLLTLPKATLANESCSTDSRLVLRTPGATDTLVVVCPAAAQDAVIQLVWPPIPGLQQQDNSRPAFLQNFVRGIPQLVAQWEPRRASALRMQWLHLRDPDKVAESEAESAASASRRRKCKELCVALGACIAEQLWCDGTSHCPDGSDETLSNCFLERIPWLYLAMVGLTITVLILISASTIARQQRHKADDSLSNHIHIQHDDHLPPPPPIIKRTNKKKMAKETRRASTQETILPAKDNHHRLSAYTPDEYTDMDFETT</sequence>
<dbReference type="EMBL" id="JQDR03006950">
    <property type="protein sequence ID" value="KAA0199391.1"/>
    <property type="molecule type" value="Genomic_DNA"/>
</dbReference>
<dbReference type="Pfam" id="PF00431">
    <property type="entry name" value="CUB"/>
    <property type="match status" value="1"/>
</dbReference>
<name>A0A6A0H4C9_HYAAZ</name>
<reference evidence="7" key="3">
    <citation type="submission" date="2019-06" db="EMBL/GenBank/DDBJ databases">
        <authorList>
            <person name="Poynton C."/>
            <person name="Hasenbein S."/>
            <person name="Benoit J.B."/>
            <person name="Sepulveda M.S."/>
            <person name="Poelchau M.F."/>
            <person name="Murali S.C."/>
            <person name="Chen S."/>
            <person name="Glastad K.M."/>
            <person name="Werren J.H."/>
            <person name="Vineis J.H."/>
            <person name="Bowen J.L."/>
            <person name="Friedrich M."/>
            <person name="Jones J."/>
            <person name="Robertson H.M."/>
            <person name="Feyereisen R."/>
            <person name="Mechler-Hickson A."/>
            <person name="Mathers N."/>
            <person name="Lee C.E."/>
            <person name="Colbourne J.K."/>
            <person name="Biales A."/>
            <person name="Johnston J.S."/>
            <person name="Wellborn G.A."/>
            <person name="Rosendale A.J."/>
            <person name="Cridge A.G."/>
            <person name="Munoz-Torres M.C."/>
            <person name="Bain P.A."/>
            <person name="Manny A.R."/>
            <person name="Major K.M."/>
            <person name="Lambert F.N."/>
            <person name="Vulpe C.D."/>
            <person name="Tuck P."/>
            <person name="Blalock B.J."/>
            <person name="Lin Y.-Y."/>
            <person name="Smith M.E."/>
            <person name="Ochoa-Acuna H."/>
            <person name="Chen M.-J.M."/>
            <person name="Childers C.P."/>
            <person name="Qu J."/>
            <person name="Dugan S."/>
            <person name="Lee S.L."/>
            <person name="Chao H."/>
            <person name="Dinh H."/>
            <person name="Han Y."/>
            <person name="Doddapaneni H."/>
            <person name="Worley K.C."/>
            <person name="Muzny D.M."/>
            <person name="Gibbs R.A."/>
            <person name="Richards S."/>
        </authorList>
    </citation>
    <scope>NUCLEOTIDE SEQUENCE</scope>
    <source>
        <strain evidence="7">HAZT.00-mixed</strain>
        <tissue evidence="7">Whole organism</tissue>
    </source>
</reference>
<comment type="caution">
    <text evidence="3">Lacks conserved residue(s) required for the propagation of feature annotation.</text>
</comment>
<feature type="domain" description="CUB" evidence="6">
    <location>
        <begin position="324"/>
        <end position="467"/>
    </location>
</feature>
<feature type="disulfide bond" evidence="2">
    <location>
        <begin position="324"/>
        <end position="351"/>
    </location>
</feature>
<evidence type="ECO:0000256" key="1">
    <source>
        <dbReference type="ARBA" id="ARBA00023157"/>
    </source>
</evidence>
<dbReference type="InterPro" id="IPR035914">
    <property type="entry name" value="Sperma_CUB_dom_sf"/>
</dbReference>